<dbReference type="Gene3D" id="3.30.9.10">
    <property type="entry name" value="D-Amino Acid Oxidase, subunit A, domain 2"/>
    <property type="match status" value="1"/>
</dbReference>
<dbReference type="Gene3D" id="3.50.50.60">
    <property type="entry name" value="FAD/NAD(P)-binding domain"/>
    <property type="match status" value="1"/>
</dbReference>
<dbReference type="InterPro" id="IPR036188">
    <property type="entry name" value="FAD/NAD-bd_sf"/>
</dbReference>
<dbReference type="RefSeq" id="WP_345932340.1">
    <property type="nucleotide sequence ID" value="NZ_JBBKTV010000003.1"/>
</dbReference>
<dbReference type="SUPFAM" id="SSF51905">
    <property type="entry name" value="FAD/NAD(P)-binding domain"/>
    <property type="match status" value="1"/>
</dbReference>
<dbReference type="Pfam" id="PF01494">
    <property type="entry name" value="FAD_binding_3"/>
    <property type="match status" value="2"/>
</dbReference>
<dbReference type="EMBL" id="JBBKTW010000002">
    <property type="protein sequence ID" value="MEN2987593.1"/>
    <property type="molecule type" value="Genomic_DNA"/>
</dbReference>
<dbReference type="PANTHER" id="PTHR46865:SF8">
    <property type="entry name" value="POSSIBLE OXIDOREDUCTASE"/>
    <property type="match status" value="1"/>
</dbReference>
<evidence type="ECO:0000313" key="2">
    <source>
        <dbReference type="EMBL" id="MEN2987593.1"/>
    </source>
</evidence>
<accession>A0ABU9YFN4</accession>
<dbReference type="InterPro" id="IPR002938">
    <property type="entry name" value="FAD-bd"/>
</dbReference>
<dbReference type="Proteomes" id="UP001413721">
    <property type="component" value="Unassembled WGS sequence"/>
</dbReference>
<organism evidence="2 3">
    <name type="scientific">Tistrella arctica</name>
    <dbReference type="NCBI Taxonomy" id="3133430"/>
    <lineage>
        <taxon>Bacteria</taxon>
        <taxon>Pseudomonadati</taxon>
        <taxon>Pseudomonadota</taxon>
        <taxon>Alphaproteobacteria</taxon>
        <taxon>Geminicoccales</taxon>
        <taxon>Geminicoccaceae</taxon>
        <taxon>Tistrella</taxon>
    </lineage>
</organism>
<sequence>MTCPTPTPRPHAVIAGAGIAGLAAAWWLDRAGWRTTLIERAHDLRTDGYMIGLSGPGLAVARRMGLMPALTARGRDIAENLYLDRRGRELLRLRYHDLLTGVEWITLARTALVEVLAEAMPASADLRFGARIASLDDRAGAPVGVALASGETLEAELVIGAEGLRSDLRRQHFAPDDAALEPLGYGVAAFRLPDTLGLGRDFLSYAEPGRLTEFYTLADGSLATLYAWRHGGTDLPVGEPARIAALKAAYAGAHPAVLAAIDARDPSAGLYVDTTLMTVLPRWSTGRVLLLGDAAHCLTLLSGQGAGMAITAAAGLAECLLRHPLDIHRALAEHETRLRPVITRLQTRSRKLARLFIPATPAGFRLRNLALRHMPARLLARQLTRDLRGEGPF</sequence>
<proteinExistence type="predicted"/>
<dbReference type="PRINTS" id="PR00420">
    <property type="entry name" value="RNGMNOXGNASE"/>
</dbReference>
<name>A0ABU9YFN4_9PROT</name>
<protein>
    <submittedName>
        <fullName evidence="2">FAD-dependent oxidoreductase</fullName>
    </submittedName>
</protein>
<evidence type="ECO:0000259" key="1">
    <source>
        <dbReference type="Pfam" id="PF01494"/>
    </source>
</evidence>
<keyword evidence="3" id="KW-1185">Reference proteome</keyword>
<reference evidence="2 3" key="1">
    <citation type="submission" date="2024-03" db="EMBL/GenBank/DDBJ databases">
        <title>High-quality draft genome sequencing of Tistrella sp. BH-R2-4.</title>
        <authorList>
            <person name="Dong C."/>
        </authorList>
    </citation>
    <scope>NUCLEOTIDE SEQUENCE [LARGE SCALE GENOMIC DNA]</scope>
    <source>
        <strain evidence="2 3">BH-R2-4</strain>
    </source>
</reference>
<comment type="caution">
    <text evidence="2">The sequence shown here is derived from an EMBL/GenBank/DDBJ whole genome shotgun (WGS) entry which is preliminary data.</text>
</comment>
<dbReference type="InterPro" id="IPR051704">
    <property type="entry name" value="FAD_aromatic-hydroxylase"/>
</dbReference>
<evidence type="ECO:0000313" key="3">
    <source>
        <dbReference type="Proteomes" id="UP001413721"/>
    </source>
</evidence>
<feature type="domain" description="FAD-binding" evidence="1">
    <location>
        <begin position="279"/>
        <end position="320"/>
    </location>
</feature>
<feature type="domain" description="FAD-binding" evidence="1">
    <location>
        <begin position="12"/>
        <end position="171"/>
    </location>
</feature>
<dbReference type="PANTHER" id="PTHR46865">
    <property type="entry name" value="OXIDOREDUCTASE-RELATED"/>
    <property type="match status" value="1"/>
</dbReference>
<gene>
    <name evidence="2" type="ORF">WG926_04705</name>
</gene>